<dbReference type="PROSITE" id="PS50122">
    <property type="entry name" value="CHEB"/>
    <property type="match status" value="1"/>
</dbReference>
<dbReference type="InterPro" id="IPR000673">
    <property type="entry name" value="Sig_transdc_resp-reg_Me-estase"/>
</dbReference>
<evidence type="ECO:0000259" key="5">
    <source>
        <dbReference type="PROSITE" id="PS50122"/>
    </source>
</evidence>
<evidence type="ECO:0000256" key="1">
    <source>
        <dbReference type="ARBA" id="ARBA00022801"/>
    </source>
</evidence>
<dbReference type="GO" id="GO:0006935">
    <property type="term" value="P:chemotaxis"/>
    <property type="evidence" value="ECO:0007669"/>
    <property type="project" value="UniProtKB-UniRule"/>
</dbReference>
<dbReference type="Proteomes" id="UP000317624">
    <property type="component" value="Unassembled WGS sequence"/>
</dbReference>
<gene>
    <name evidence="6" type="ORF">FNT36_16615</name>
</gene>
<protein>
    <recommendedName>
        <fullName evidence="2">protein-glutamate methylesterase</fullName>
        <ecNumber evidence="2">3.1.1.61</ecNumber>
    </recommendedName>
</protein>
<dbReference type="GO" id="GO:0000156">
    <property type="term" value="F:phosphorelay response regulator activity"/>
    <property type="evidence" value="ECO:0007669"/>
    <property type="project" value="InterPro"/>
</dbReference>
<dbReference type="EMBL" id="VMRJ01000004">
    <property type="protein sequence ID" value="TVT39280.1"/>
    <property type="molecule type" value="Genomic_DNA"/>
</dbReference>
<evidence type="ECO:0000313" key="6">
    <source>
        <dbReference type="EMBL" id="TVT39280.1"/>
    </source>
</evidence>
<dbReference type="AlphaFoldDB" id="A0A558BRZ0"/>
<dbReference type="OrthoDB" id="9793421at2"/>
<comment type="catalytic activity">
    <reaction evidence="3">
        <text>[protein]-L-glutamate 5-O-methyl ester + H2O = L-glutamyl-[protein] + methanol + H(+)</text>
        <dbReference type="Rhea" id="RHEA:23236"/>
        <dbReference type="Rhea" id="RHEA-COMP:10208"/>
        <dbReference type="Rhea" id="RHEA-COMP:10311"/>
        <dbReference type="ChEBI" id="CHEBI:15377"/>
        <dbReference type="ChEBI" id="CHEBI:15378"/>
        <dbReference type="ChEBI" id="CHEBI:17790"/>
        <dbReference type="ChEBI" id="CHEBI:29973"/>
        <dbReference type="ChEBI" id="CHEBI:82795"/>
        <dbReference type="EC" id="3.1.1.61"/>
    </reaction>
</comment>
<proteinExistence type="predicted"/>
<dbReference type="SUPFAM" id="SSF52738">
    <property type="entry name" value="Methylesterase CheB, C-terminal domain"/>
    <property type="match status" value="1"/>
</dbReference>
<sequence>MALSSNPSSRRRQRDIVVIGASAGGVTALVELVKALPVDFPAPIFVVQHVAADSPSILPQLLAAVSALPAKHAENGELAQPGVIYVAPPNHHLLLEGKRVLVTRGPKENRFRPSIDALFRSAAYTYGPRVIGVVLTGYLDDGTSGLWSVQRLGGLTIVQDPQEAQFPAMPANALEAVAVDYIVSIASLGPLLTRLTAEPAPAKQLIAKTELELLQLELTIAKRGNAFELGIIDHGQPTSFTCPDCHGALTQLVEGHIIRYRCHTGHAYSINALLGEVTQSVESLLYQSMRGLEETKLLLQQLGEHFKQNHQPTVAAVFFSKAELTGTQARVIYDSIVEHEALSGDLQFQARGSASALVG</sequence>
<dbReference type="Gene3D" id="3.40.50.180">
    <property type="entry name" value="Methylesterase CheB, C-terminal domain"/>
    <property type="match status" value="1"/>
</dbReference>
<dbReference type="GO" id="GO:0008984">
    <property type="term" value="F:protein-glutamate methylesterase activity"/>
    <property type="evidence" value="ECO:0007669"/>
    <property type="project" value="UniProtKB-EC"/>
</dbReference>
<evidence type="ECO:0000313" key="7">
    <source>
        <dbReference type="Proteomes" id="UP000317624"/>
    </source>
</evidence>
<accession>A0A558BRZ0</accession>
<keyword evidence="1 4" id="KW-0378">Hydrolase</keyword>
<evidence type="ECO:0000256" key="2">
    <source>
        <dbReference type="ARBA" id="ARBA00039140"/>
    </source>
</evidence>
<name>A0A558BRZ0_9BACT</name>
<feature type="active site" evidence="4">
    <location>
        <position position="49"/>
    </location>
</feature>
<dbReference type="PIRSF" id="PIRSF036461">
    <property type="entry name" value="Chmtx_methlestr"/>
    <property type="match status" value="1"/>
</dbReference>
<organism evidence="6 7">
    <name type="scientific">Hymenobacter setariae</name>
    <dbReference type="NCBI Taxonomy" id="2594794"/>
    <lineage>
        <taxon>Bacteria</taxon>
        <taxon>Pseudomonadati</taxon>
        <taxon>Bacteroidota</taxon>
        <taxon>Cytophagia</taxon>
        <taxon>Cytophagales</taxon>
        <taxon>Hymenobacteraceae</taxon>
        <taxon>Hymenobacter</taxon>
    </lineage>
</organism>
<dbReference type="GO" id="GO:0005737">
    <property type="term" value="C:cytoplasm"/>
    <property type="evidence" value="ECO:0007669"/>
    <property type="project" value="InterPro"/>
</dbReference>
<dbReference type="PANTHER" id="PTHR42872">
    <property type="entry name" value="PROTEIN-GLUTAMATE METHYLESTERASE/PROTEIN-GLUTAMINE GLUTAMINASE"/>
    <property type="match status" value="1"/>
</dbReference>
<reference evidence="6 7" key="1">
    <citation type="submission" date="2019-07" db="EMBL/GenBank/DDBJ databases">
        <title>Hymenobacter sp. straun FUR1 Genome sequencing and assembly.</title>
        <authorList>
            <person name="Chhetri G."/>
        </authorList>
    </citation>
    <scope>NUCLEOTIDE SEQUENCE [LARGE SCALE GENOMIC DNA]</scope>
    <source>
        <strain evidence="6 7">Fur1</strain>
    </source>
</reference>
<dbReference type="RefSeq" id="WP_144849986.1">
    <property type="nucleotide sequence ID" value="NZ_VMRJ01000004.1"/>
</dbReference>
<feature type="domain" description="CheB-type methylesterase" evidence="5">
    <location>
        <begin position="7"/>
        <end position="193"/>
    </location>
</feature>
<dbReference type="InterPro" id="IPR035909">
    <property type="entry name" value="CheB_C"/>
</dbReference>
<dbReference type="InterPro" id="IPR011247">
    <property type="entry name" value="Chemotax_prot-Glu_Me-esterase"/>
</dbReference>
<comment type="caution">
    <text evidence="6">The sequence shown here is derived from an EMBL/GenBank/DDBJ whole genome shotgun (WGS) entry which is preliminary data.</text>
</comment>
<dbReference type="CDD" id="cd16433">
    <property type="entry name" value="CheB"/>
    <property type="match status" value="1"/>
</dbReference>
<evidence type="ECO:0000256" key="4">
    <source>
        <dbReference type="PROSITE-ProRule" id="PRU00050"/>
    </source>
</evidence>
<dbReference type="PANTHER" id="PTHR42872:SF6">
    <property type="entry name" value="PROTEIN-GLUTAMATE METHYLESTERASE_PROTEIN-GLUTAMINE GLUTAMINASE"/>
    <property type="match status" value="1"/>
</dbReference>
<evidence type="ECO:0000256" key="3">
    <source>
        <dbReference type="ARBA" id="ARBA00048267"/>
    </source>
</evidence>
<feature type="active site" evidence="4">
    <location>
        <position position="141"/>
    </location>
</feature>
<dbReference type="EC" id="3.1.1.61" evidence="2"/>
<dbReference type="Pfam" id="PF01339">
    <property type="entry name" value="CheB_methylest"/>
    <property type="match status" value="1"/>
</dbReference>
<keyword evidence="4" id="KW-0145">Chemotaxis</keyword>
<keyword evidence="7" id="KW-1185">Reference proteome</keyword>
<feature type="active site" evidence="4">
    <location>
        <position position="22"/>
    </location>
</feature>